<dbReference type="Gene3D" id="3.30.70.1340">
    <property type="entry name" value="MTH889-like domain"/>
    <property type="match status" value="1"/>
</dbReference>
<comment type="caution">
    <text evidence="1">The sequence shown here is derived from an EMBL/GenBank/DDBJ whole genome shotgun (WGS) entry which is preliminary data.</text>
</comment>
<gene>
    <name evidence="1" type="ORF">EGH25_00390</name>
</gene>
<dbReference type="Pfam" id="PF02680">
    <property type="entry name" value="DUF211"/>
    <property type="match status" value="1"/>
</dbReference>
<sequence>MRRLVLDVLKPHKPSMTAFASEIASVATVEAVNVALVETDDKVQNIKLTVEGDDVDTEDIESEVKGLGGSVHSVDEVAVGERIVEERPTPQER</sequence>
<reference evidence="1" key="1">
    <citation type="submission" date="2022-09" db="EMBL/GenBank/DDBJ databases">
        <title>Haloadaptaus new haloarchaeum isolated from saline soil.</title>
        <authorList>
            <person name="Duran-Viseras A."/>
            <person name="Sanchez-Porro C."/>
            <person name="Ventosa A."/>
        </authorList>
    </citation>
    <scope>NUCLEOTIDE SEQUENCE</scope>
    <source>
        <strain evidence="1">F3-133</strain>
    </source>
</reference>
<organism evidence="1 2">
    <name type="scientific">Halorutilus salinus</name>
    <dbReference type="NCBI Taxonomy" id="2487751"/>
    <lineage>
        <taxon>Archaea</taxon>
        <taxon>Methanobacteriati</taxon>
        <taxon>Methanobacteriota</taxon>
        <taxon>Stenosarchaea group</taxon>
        <taxon>Halobacteria</taxon>
        <taxon>Halorutilales</taxon>
        <taxon>Halorutilaceae</taxon>
        <taxon>Halorutilus</taxon>
    </lineage>
</organism>
<dbReference type="PANTHER" id="PTHR42240">
    <property type="entry name" value="DUF211 DOMAIN-CONTAINING PROTEIN"/>
    <property type="match status" value="1"/>
</dbReference>
<dbReference type="AlphaFoldDB" id="A0A9Q4C3K4"/>
<keyword evidence="2" id="KW-1185">Reference proteome</keyword>
<name>A0A9Q4C3K4_9EURY</name>
<protein>
    <submittedName>
        <fullName evidence="1">DUF211 domain-containing protein</fullName>
    </submittedName>
</protein>
<accession>A0A9Q4C3K4</accession>
<dbReference type="Proteomes" id="UP001149411">
    <property type="component" value="Unassembled WGS sequence"/>
</dbReference>
<dbReference type="InterPro" id="IPR023129">
    <property type="entry name" value="MTH889-like_dom_sf"/>
</dbReference>
<dbReference type="EMBL" id="RKLV01000001">
    <property type="protein sequence ID" value="MCX2817824.1"/>
    <property type="molecule type" value="Genomic_DNA"/>
</dbReference>
<dbReference type="SUPFAM" id="SSF160363">
    <property type="entry name" value="MTH889-like"/>
    <property type="match status" value="1"/>
</dbReference>
<evidence type="ECO:0000313" key="1">
    <source>
        <dbReference type="EMBL" id="MCX2817824.1"/>
    </source>
</evidence>
<proteinExistence type="predicted"/>
<dbReference type="InterPro" id="IPR003831">
    <property type="entry name" value="DUF211"/>
</dbReference>
<evidence type="ECO:0000313" key="2">
    <source>
        <dbReference type="Proteomes" id="UP001149411"/>
    </source>
</evidence>
<dbReference type="PANTHER" id="PTHR42240:SF1">
    <property type="entry name" value="DUF211 DOMAIN-CONTAINING PROTEIN"/>
    <property type="match status" value="1"/>
</dbReference>
<dbReference type="RefSeq" id="WP_266085320.1">
    <property type="nucleotide sequence ID" value="NZ_RKLV01000001.1"/>
</dbReference>